<dbReference type="InterPro" id="IPR013096">
    <property type="entry name" value="Cupin_2"/>
</dbReference>
<protein>
    <submittedName>
        <fullName evidence="3">Gamma-carboxymuconolactone decarboxylase subunit-like protein</fullName>
    </submittedName>
</protein>
<dbReference type="CDD" id="cd02233">
    <property type="entry name" value="cupin_HNL-like"/>
    <property type="match status" value="1"/>
</dbReference>
<dbReference type="EMBL" id="CP004346">
    <property type="protein sequence ID" value="AGH41265.1"/>
    <property type="molecule type" value="Genomic_DNA"/>
</dbReference>
<reference evidence="3 4" key="1">
    <citation type="journal article" date="2013" name="Genome Announc.">
        <title>Complete Genome Sequence of the Probiotic Bifidobacterium thermophilum Strain RBL67.</title>
        <authorList>
            <person name="Jans C."/>
            <person name="Lacroix C."/>
            <person name="Follador R."/>
            <person name="Stevens M.J."/>
        </authorList>
    </citation>
    <scope>NUCLEOTIDE SEQUENCE [LARGE SCALE GENOMIC DNA]</scope>
    <source>
        <strain evidence="3 4">RBL67</strain>
    </source>
</reference>
<dbReference type="Gene3D" id="2.60.120.10">
    <property type="entry name" value="Jelly Rolls"/>
    <property type="match status" value="1"/>
</dbReference>
<name>M4RCQ7_9BIFI</name>
<dbReference type="InterPro" id="IPR003779">
    <property type="entry name" value="CMD-like"/>
</dbReference>
<dbReference type="Pfam" id="PF07883">
    <property type="entry name" value="Cupin_2"/>
    <property type="match status" value="1"/>
</dbReference>
<evidence type="ECO:0000259" key="2">
    <source>
        <dbReference type="Pfam" id="PF07883"/>
    </source>
</evidence>
<dbReference type="InterPro" id="IPR014710">
    <property type="entry name" value="RmlC-like_jellyroll"/>
</dbReference>
<evidence type="ECO:0000313" key="4">
    <source>
        <dbReference type="Proteomes" id="UP000011835"/>
    </source>
</evidence>
<dbReference type="AlphaFoldDB" id="M4RCQ7"/>
<sequence>MTKGMTMIKQTAGHDQLGDFSPKFAHYNDDVLFGEVWNDPTLSPKTRSIITISTLIGKGITDSSLTYHLQTARANGVTRDEMASILTHIAFYAGWPNAWAAFPMAKEVYASDATRDTAKQAEHGGFFGMGEPNDGYAQYFTGRSYLKQVSTPGDPLTIHNVTFEPGCRNNWHIHHAAHGGGQILICVDGEGWCQLEGQPAKRMLPGDVVEVPAGVKHWHGAAKNSWFSHLAFMLPGEGMSNEWLEPVTDAEYDALVA</sequence>
<evidence type="ECO:0000313" key="3">
    <source>
        <dbReference type="EMBL" id="AGH41265.1"/>
    </source>
</evidence>
<dbReference type="HOGENOM" id="CLU_072993_0_0_11"/>
<evidence type="ECO:0000259" key="1">
    <source>
        <dbReference type="Pfam" id="PF02627"/>
    </source>
</evidence>
<dbReference type="PANTHER" id="PTHR43698">
    <property type="entry name" value="RIBD C-TERMINAL DOMAIN CONTAINING PROTEIN"/>
    <property type="match status" value="1"/>
</dbReference>
<feature type="domain" description="Cupin type-2" evidence="2">
    <location>
        <begin position="161"/>
        <end position="223"/>
    </location>
</feature>
<accession>M4RCQ7</accession>
<dbReference type="PANTHER" id="PTHR43698:SF1">
    <property type="entry name" value="BLL4564 PROTEIN"/>
    <property type="match status" value="1"/>
</dbReference>
<dbReference type="SUPFAM" id="SSF69118">
    <property type="entry name" value="AhpD-like"/>
    <property type="match status" value="1"/>
</dbReference>
<dbReference type="PATRIC" id="fig|1254439.12.peg.990"/>
<dbReference type="eggNOG" id="COG0599">
    <property type="taxonomic scope" value="Bacteria"/>
</dbReference>
<organism evidence="3 4">
    <name type="scientific">Bifidobacterium thermophilum RBL67</name>
    <dbReference type="NCBI Taxonomy" id="1254439"/>
    <lineage>
        <taxon>Bacteria</taxon>
        <taxon>Bacillati</taxon>
        <taxon>Actinomycetota</taxon>
        <taxon>Actinomycetes</taxon>
        <taxon>Bifidobacteriales</taxon>
        <taxon>Bifidobacteriaceae</taxon>
        <taxon>Bifidobacterium</taxon>
    </lineage>
</organism>
<proteinExistence type="predicted"/>
<dbReference type="KEGG" id="btp:D805_0998"/>
<dbReference type="SUPFAM" id="SSF51182">
    <property type="entry name" value="RmlC-like cupins"/>
    <property type="match status" value="1"/>
</dbReference>
<dbReference type="InterPro" id="IPR047263">
    <property type="entry name" value="HNL-like_cupin"/>
</dbReference>
<dbReference type="eggNOG" id="COG1917">
    <property type="taxonomic scope" value="Bacteria"/>
</dbReference>
<dbReference type="InterPro" id="IPR011051">
    <property type="entry name" value="RmlC_Cupin_sf"/>
</dbReference>
<gene>
    <name evidence="3" type="ORF">D805_0998</name>
</gene>
<dbReference type="Gene3D" id="1.20.1290.10">
    <property type="entry name" value="AhpD-like"/>
    <property type="match status" value="1"/>
</dbReference>
<feature type="domain" description="Carboxymuconolactone decarboxylase-like" evidence="1">
    <location>
        <begin position="22"/>
        <end position="107"/>
    </location>
</feature>
<dbReference type="Proteomes" id="UP000011835">
    <property type="component" value="Chromosome"/>
</dbReference>
<dbReference type="Pfam" id="PF02627">
    <property type="entry name" value="CMD"/>
    <property type="match status" value="1"/>
</dbReference>
<dbReference type="InterPro" id="IPR029032">
    <property type="entry name" value="AhpD-like"/>
</dbReference>
<dbReference type="GO" id="GO:0051920">
    <property type="term" value="F:peroxiredoxin activity"/>
    <property type="evidence" value="ECO:0007669"/>
    <property type="project" value="InterPro"/>
</dbReference>
<keyword evidence="4" id="KW-1185">Reference proteome</keyword>